<keyword evidence="2" id="KW-0472">Membrane</keyword>
<protein>
    <submittedName>
        <fullName evidence="9">Irregular chiasm C-roughest protein-like</fullName>
    </submittedName>
</protein>
<feature type="chain" id="PRO_5045153695" evidence="6">
    <location>
        <begin position="29"/>
        <end position="301"/>
    </location>
</feature>
<keyword evidence="3" id="KW-1015">Disulfide bond</keyword>
<evidence type="ECO:0000256" key="2">
    <source>
        <dbReference type="ARBA" id="ARBA00023136"/>
    </source>
</evidence>
<accession>A0ABM0MH41</accession>
<dbReference type="Pfam" id="PF08205">
    <property type="entry name" value="C2-set_2"/>
    <property type="match status" value="1"/>
</dbReference>
<dbReference type="GeneID" id="102808274"/>
<dbReference type="InterPro" id="IPR036179">
    <property type="entry name" value="Ig-like_dom_sf"/>
</dbReference>
<gene>
    <name evidence="9" type="primary">LOC102808274</name>
</gene>
<feature type="non-terminal residue" evidence="9">
    <location>
        <position position="301"/>
    </location>
</feature>
<proteinExistence type="predicted"/>
<dbReference type="SUPFAM" id="SSF48726">
    <property type="entry name" value="Immunoglobulin"/>
    <property type="match status" value="2"/>
</dbReference>
<keyword evidence="4" id="KW-0325">Glycoprotein</keyword>
<dbReference type="InterPro" id="IPR013162">
    <property type="entry name" value="CD80_C2-set"/>
</dbReference>
<keyword evidence="8" id="KW-1185">Reference proteome</keyword>
<feature type="signal peptide" evidence="6">
    <location>
        <begin position="1"/>
        <end position="28"/>
    </location>
</feature>
<evidence type="ECO:0000256" key="5">
    <source>
        <dbReference type="ARBA" id="ARBA00023319"/>
    </source>
</evidence>
<dbReference type="Gene3D" id="2.60.40.10">
    <property type="entry name" value="Immunoglobulins"/>
    <property type="match status" value="2"/>
</dbReference>
<dbReference type="Proteomes" id="UP000694865">
    <property type="component" value="Unplaced"/>
</dbReference>
<evidence type="ECO:0000256" key="3">
    <source>
        <dbReference type="ARBA" id="ARBA00023157"/>
    </source>
</evidence>
<dbReference type="PANTHER" id="PTHR11640">
    <property type="entry name" value="NEPHRIN"/>
    <property type="match status" value="1"/>
</dbReference>
<dbReference type="PANTHER" id="PTHR11640:SF31">
    <property type="entry name" value="IRREGULAR CHIASM C-ROUGHEST PROTEIN-RELATED"/>
    <property type="match status" value="1"/>
</dbReference>
<feature type="domain" description="Ig-like" evidence="7">
    <location>
        <begin position="35"/>
        <end position="126"/>
    </location>
</feature>
<dbReference type="InterPro" id="IPR051275">
    <property type="entry name" value="Cell_adhesion_signaling"/>
</dbReference>
<feature type="domain" description="Ig-like" evidence="7">
    <location>
        <begin position="132"/>
        <end position="217"/>
    </location>
</feature>
<comment type="subcellular location">
    <subcellularLocation>
        <location evidence="1">Membrane</location>
        <topology evidence="1">Single-pass type I membrane protein</topology>
    </subcellularLocation>
</comment>
<keyword evidence="6" id="KW-0732">Signal</keyword>
<dbReference type="SMART" id="SM00409">
    <property type="entry name" value="IG"/>
    <property type="match status" value="1"/>
</dbReference>
<dbReference type="InterPro" id="IPR013783">
    <property type="entry name" value="Ig-like_fold"/>
</dbReference>
<keyword evidence="5" id="KW-0393">Immunoglobulin domain</keyword>
<dbReference type="InterPro" id="IPR007110">
    <property type="entry name" value="Ig-like_dom"/>
</dbReference>
<evidence type="ECO:0000313" key="9">
    <source>
        <dbReference type="RefSeq" id="XP_006819332.1"/>
    </source>
</evidence>
<sequence length="301" mass="33182">MLILLTERKNTTVLIVLVFCQVLIGPTGIEYAKPGEDATLDCYIDWQSVSKTVHWVKIGESAALAEITDQGSTINVGEPTNYSVIYTAPYRYDLLIYNVELGDDDGEYDCYFSLDGNDDEEVGTLTVLDQIDSISIVGYSDDAVVTVDENEAREFTCESTDGNPAAELTWTIGGKDITEYSTYTTQVSDNNDKLHNSMSVLNYTFNAADNGEALKCQGFQHEDLTVRNARIYMNVKHIPIISGIGVISWSDGGVINVECADTANPESDQYEWEAEGGQTGTTYENTWELIDTGDDGKEEIT</sequence>
<evidence type="ECO:0000313" key="8">
    <source>
        <dbReference type="Proteomes" id="UP000694865"/>
    </source>
</evidence>
<evidence type="ECO:0000256" key="1">
    <source>
        <dbReference type="ARBA" id="ARBA00004479"/>
    </source>
</evidence>
<evidence type="ECO:0000256" key="6">
    <source>
        <dbReference type="SAM" id="SignalP"/>
    </source>
</evidence>
<reference evidence="9" key="1">
    <citation type="submission" date="2025-08" db="UniProtKB">
        <authorList>
            <consortium name="RefSeq"/>
        </authorList>
    </citation>
    <scope>IDENTIFICATION</scope>
    <source>
        <tissue evidence="9">Testes</tissue>
    </source>
</reference>
<dbReference type="RefSeq" id="XP_006819332.1">
    <property type="nucleotide sequence ID" value="XM_006819269.1"/>
</dbReference>
<name>A0ABM0MH41_SACKO</name>
<evidence type="ECO:0000256" key="4">
    <source>
        <dbReference type="ARBA" id="ARBA00023180"/>
    </source>
</evidence>
<dbReference type="PROSITE" id="PS50835">
    <property type="entry name" value="IG_LIKE"/>
    <property type="match status" value="2"/>
</dbReference>
<organism evidence="8 9">
    <name type="scientific">Saccoglossus kowalevskii</name>
    <name type="common">Acorn worm</name>
    <dbReference type="NCBI Taxonomy" id="10224"/>
    <lineage>
        <taxon>Eukaryota</taxon>
        <taxon>Metazoa</taxon>
        <taxon>Hemichordata</taxon>
        <taxon>Enteropneusta</taxon>
        <taxon>Harrimaniidae</taxon>
        <taxon>Saccoglossus</taxon>
    </lineage>
</organism>
<evidence type="ECO:0000259" key="7">
    <source>
        <dbReference type="PROSITE" id="PS50835"/>
    </source>
</evidence>
<dbReference type="InterPro" id="IPR003599">
    <property type="entry name" value="Ig_sub"/>
</dbReference>